<accession>A0A1I2U7D4</accession>
<sequence length="96" mass="10438">MRALATAWQEPSAWQGTTDVGIELTNEVWGRIALTEMVVHGWDLATATGQPFELPEPTPQAVWEYLTEFLPTLPEPVQASWGAAVPVPPDASLSLP</sequence>
<dbReference type="Proteomes" id="UP000181942">
    <property type="component" value="Unassembled WGS sequence"/>
</dbReference>
<evidence type="ECO:0000313" key="2">
    <source>
        <dbReference type="Proteomes" id="UP000181942"/>
    </source>
</evidence>
<name>A0A1I2U7D4_9ACTN</name>
<dbReference type="SUPFAM" id="SSF109854">
    <property type="entry name" value="DinB/YfiT-like putative metalloenzymes"/>
    <property type="match status" value="1"/>
</dbReference>
<evidence type="ECO:0000313" key="1">
    <source>
        <dbReference type="EMBL" id="SFG70541.1"/>
    </source>
</evidence>
<gene>
    <name evidence="1" type="ORF">SAMN02787118_12699</name>
</gene>
<dbReference type="InterPro" id="IPR034660">
    <property type="entry name" value="DinB/YfiT-like"/>
</dbReference>
<organism evidence="1 2">
    <name type="scientific">Streptomyces mirabilis</name>
    <dbReference type="NCBI Taxonomy" id="68239"/>
    <lineage>
        <taxon>Bacteria</taxon>
        <taxon>Bacillati</taxon>
        <taxon>Actinomycetota</taxon>
        <taxon>Actinomycetes</taxon>
        <taxon>Kitasatosporales</taxon>
        <taxon>Streptomycetaceae</taxon>
        <taxon>Streptomyces</taxon>
    </lineage>
</organism>
<dbReference type="EMBL" id="FONR01000026">
    <property type="protein sequence ID" value="SFG70541.1"/>
    <property type="molecule type" value="Genomic_DNA"/>
</dbReference>
<reference evidence="1 2" key="1">
    <citation type="submission" date="2016-10" db="EMBL/GenBank/DDBJ databases">
        <authorList>
            <person name="de Groot N.N."/>
        </authorList>
    </citation>
    <scope>NUCLEOTIDE SEQUENCE [LARGE SCALE GENOMIC DNA]</scope>
    <source>
        <strain evidence="1 2">OK461</strain>
    </source>
</reference>
<dbReference type="AlphaFoldDB" id="A0A1I2U7D4"/>
<protein>
    <submittedName>
        <fullName evidence="1">TIGR03086 family protein</fullName>
    </submittedName>
</protein>
<proteinExistence type="predicted"/>